<dbReference type="STRING" id="947013.SAMN04488109_3110"/>
<dbReference type="InterPro" id="IPR055575">
    <property type="entry name" value="DUF7151"/>
</dbReference>
<evidence type="ECO:0000313" key="2">
    <source>
        <dbReference type="EMBL" id="SHH19488.1"/>
    </source>
</evidence>
<dbReference type="OrthoDB" id="676424at2"/>
<dbReference type="AlphaFoldDB" id="A0A1M5R001"/>
<feature type="domain" description="DUF7151" evidence="1">
    <location>
        <begin position="27"/>
        <end position="72"/>
    </location>
</feature>
<dbReference type="Proteomes" id="UP000184212">
    <property type="component" value="Unassembled WGS sequence"/>
</dbReference>
<name>A0A1M5R001_9BACT</name>
<dbReference type="RefSeq" id="WP_073135731.1">
    <property type="nucleotide sequence ID" value="NZ_FQWQ01000002.1"/>
</dbReference>
<dbReference type="PROSITE" id="PS00018">
    <property type="entry name" value="EF_HAND_1"/>
    <property type="match status" value="2"/>
</dbReference>
<protein>
    <recommendedName>
        <fullName evidence="1">DUF7151 domain-containing protein</fullName>
    </recommendedName>
</protein>
<accession>A0A1M5R001</accession>
<dbReference type="PROSITE" id="PS51257">
    <property type="entry name" value="PROKAR_LIPOPROTEIN"/>
    <property type="match status" value="1"/>
</dbReference>
<organism evidence="2 3">
    <name type="scientific">Chryseolinea serpens</name>
    <dbReference type="NCBI Taxonomy" id="947013"/>
    <lineage>
        <taxon>Bacteria</taxon>
        <taxon>Pseudomonadati</taxon>
        <taxon>Bacteroidota</taxon>
        <taxon>Cytophagia</taxon>
        <taxon>Cytophagales</taxon>
        <taxon>Fulvivirgaceae</taxon>
        <taxon>Chryseolinea</taxon>
    </lineage>
</organism>
<dbReference type="Pfam" id="PF23657">
    <property type="entry name" value="DUF7151"/>
    <property type="match status" value="2"/>
</dbReference>
<sequence length="272" mass="28828">MKRYSTIFLIAIILLSCQGEDGQPGLNSLIGVAEEGPGAHCENGGFKLQSGLDKDRNGALNPDEVETTNFVCNGKTGSAGSNGTNGASSIFDMIPEPVSDACPNGGLKVITGLDLNGDGQLTGNEVATTQYLCNGTNGKNGNGMPDLVTRLEIPFGWGTTSSVTPVITGNLYKFNKADYATDSIVFASEPYNYGGGNLAEVELYNITDNVAVEGSLLSSGNAWQNRKFQVSDNVYKNLPSKEITLGVRFRSTVEGQLATSGYYGSYLLIYKK</sequence>
<dbReference type="EMBL" id="FQWQ01000002">
    <property type="protein sequence ID" value="SHH19488.1"/>
    <property type="molecule type" value="Genomic_DNA"/>
</dbReference>
<proteinExistence type="predicted"/>
<keyword evidence="3" id="KW-1185">Reference proteome</keyword>
<reference evidence="2 3" key="1">
    <citation type="submission" date="2016-11" db="EMBL/GenBank/DDBJ databases">
        <authorList>
            <person name="Jaros S."/>
            <person name="Januszkiewicz K."/>
            <person name="Wedrychowicz H."/>
        </authorList>
    </citation>
    <scope>NUCLEOTIDE SEQUENCE [LARGE SCALE GENOMIC DNA]</scope>
    <source>
        <strain evidence="2 3">DSM 24574</strain>
    </source>
</reference>
<gene>
    <name evidence="2" type="ORF">SAMN04488109_3110</name>
</gene>
<feature type="domain" description="DUF7151" evidence="1">
    <location>
        <begin position="89"/>
        <end position="133"/>
    </location>
</feature>
<evidence type="ECO:0000313" key="3">
    <source>
        <dbReference type="Proteomes" id="UP000184212"/>
    </source>
</evidence>
<evidence type="ECO:0000259" key="1">
    <source>
        <dbReference type="Pfam" id="PF23657"/>
    </source>
</evidence>
<dbReference type="InterPro" id="IPR018247">
    <property type="entry name" value="EF_Hand_1_Ca_BS"/>
</dbReference>